<feature type="transmembrane region" description="Helical" evidence="6">
    <location>
        <begin position="24"/>
        <end position="46"/>
    </location>
</feature>
<feature type="transmembrane region" description="Helical" evidence="6">
    <location>
        <begin position="310"/>
        <end position="333"/>
    </location>
</feature>
<name>A0AAE3KJT2_9CYAN</name>
<feature type="transmembrane region" description="Helical" evidence="6">
    <location>
        <begin position="101"/>
        <end position="122"/>
    </location>
</feature>
<dbReference type="Pfam" id="PF01943">
    <property type="entry name" value="Polysacc_synt"/>
    <property type="match status" value="1"/>
</dbReference>
<dbReference type="InterPro" id="IPR002797">
    <property type="entry name" value="Polysacc_synth"/>
</dbReference>
<evidence type="ECO:0000256" key="5">
    <source>
        <dbReference type="ARBA" id="ARBA00023136"/>
    </source>
</evidence>
<comment type="subcellular location">
    <subcellularLocation>
        <location evidence="1">Cell membrane</location>
        <topology evidence="1">Multi-pass membrane protein</topology>
    </subcellularLocation>
</comment>
<feature type="transmembrane region" description="Helical" evidence="6">
    <location>
        <begin position="58"/>
        <end position="81"/>
    </location>
</feature>
<dbReference type="PANTHER" id="PTHR30250:SF11">
    <property type="entry name" value="O-ANTIGEN TRANSPORTER-RELATED"/>
    <property type="match status" value="1"/>
</dbReference>
<organism evidence="7 8">
    <name type="scientific">Limnofasciculus baicalensis BBK-W-15</name>
    <dbReference type="NCBI Taxonomy" id="2699891"/>
    <lineage>
        <taxon>Bacteria</taxon>
        <taxon>Bacillati</taxon>
        <taxon>Cyanobacteriota</taxon>
        <taxon>Cyanophyceae</taxon>
        <taxon>Coleofasciculales</taxon>
        <taxon>Coleofasciculaceae</taxon>
        <taxon>Limnofasciculus</taxon>
        <taxon>Limnofasciculus baicalensis</taxon>
    </lineage>
</organism>
<comment type="caution">
    <text evidence="7">The sequence shown here is derived from an EMBL/GenBank/DDBJ whole genome shotgun (WGS) entry which is preliminary data.</text>
</comment>
<evidence type="ECO:0000256" key="6">
    <source>
        <dbReference type="SAM" id="Phobius"/>
    </source>
</evidence>
<dbReference type="AlphaFoldDB" id="A0AAE3KJT2"/>
<feature type="transmembrane region" description="Helical" evidence="6">
    <location>
        <begin position="353"/>
        <end position="372"/>
    </location>
</feature>
<dbReference type="CDD" id="cd13128">
    <property type="entry name" value="MATE_Wzx_like"/>
    <property type="match status" value="1"/>
</dbReference>
<evidence type="ECO:0000313" key="8">
    <source>
        <dbReference type="Proteomes" id="UP001204953"/>
    </source>
</evidence>
<feature type="transmembrane region" description="Helical" evidence="6">
    <location>
        <begin position="161"/>
        <end position="183"/>
    </location>
</feature>
<keyword evidence="3 6" id="KW-0812">Transmembrane</keyword>
<evidence type="ECO:0000256" key="1">
    <source>
        <dbReference type="ARBA" id="ARBA00004651"/>
    </source>
</evidence>
<evidence type="ECO:0000256" key="3">
    <source>
        <dbReference type="ARBA" id="ARBA00022692"/>
    </source>
</evidence>
<gene>
    <name evidence="7" type="ORF">NJ959_00125</name>
</gene>
<keyword evidence="4 6" id="KW-1133">Transmembrane helix</keyword>
<reference evidence="7" key="1">
    <citation type="submission" date="2022-06" db="EMBL/GenBank/DDBJ databases">
        <title>New cyanobacteria of genus Symplocastrum in benthos of Lake Baikal.</title>
        <authorList>
            <person name="Sorokovikova E."/>
            <person name="Tikhonova I."/>
            <person name="Krasnopeev A."/>
            <person name="Evseev P."/>
            <person name="Gladkikh A."/>
            <person name="Belykh O."/>
        </authorList>
    </citation>
    <scope>NUCLEOTIDE SEQUENCE</scope>
    <source>
        <strain evidence="7">BBK-W-15</strain>
    </source>
</reference>
<evidence type="ECO:0000256" key="4">
    <source>
        <dbReference type="ARBA" id="ARBA00022989"/>
    </source>
</evidence>
<sequence length="451" mass="49046">MTQTVPSTTQENLNLGFLAREAGVALIIKFGGILLTYLVQVFLARWMGTTEYGIYEYVIAWSVLLAIPAGLGLPHTVLRFISEYRMKEEWGLLQGIVRSSWLITVIASFLVSWLAAGVILLLNYYHPFAYATPLLIGIGLIPLQSLVNLQLETARAAKDVTLAYAPSQIIWPVLLMCGAFLILETSQNLTGNSAIAISQIALLVVVLFQLGLLLLKFNQEFPASKPVYKMREWLAVAFVVLLQYGCFIILSQSDTIMVGSILGPEEAGIYGAAVKTAEWVSFVLGIINIVAAPSFAALYAQGNIKGLQKLVSTVALWIFWPSLAISLFLILFSQPILGIFGSEFVAASWQLKILVLGQAIGAWCGSVGYLMVMTGHQNKSLPVFIYATVINIVLNAIAIPLIGAVGAAIATAFCSALWNIWLSFLVVKYVGVSPLVFRGLFQWGSKSEIGT</sequence>
<dbReference type="InterPro" id="IPR050833">
    <property type="entry name" value="Poly_Biosynth_Transport"/>
</dbReference>
<dbReference type="EMBL" id="JAMZMM010000001">
    <property type="protein sequence ID" value="MCP2726885.1"/>
    <property type="molecule type" value="Genomic_DNA"/>
</dbReference>
<accession>A0AAE3KJT2</accession>
<protein>
    <submittedName>
        <fullName evidence="7">Flippase</fullName>
    </submittedName>
</protein>
<evidence type="ECO:0000256" key="2">
    <source>
        <dbReference type="ARBA" id="ARBA00022475"/>
    </source>
</evidence>
<dbReference type="GO" id="GO:0005886">
    <property type="term" value="C:plasma membrane"/>
    <property type="evidence" value="ECO:0007669"/>
    <property type="project" value="UniProtKB-SubCell"/>
</dbReference>
<dbReference type="Proteomes" id="UP001204953">
    <property type="component" value="Unassembled WGS sequence"/>
</dbReference>
<feature type="transmembrane region" description="Helical" evidence="6">
    <location>
        <begin position="384"/>
        <end position="410"/>
    </location>
</feature>
<proteinExistence type="predicted"/>
<feature type="transmembrane region" description="Helical" evidence="6">
    <location>
        <begin position="233"/>
        <end position="250"/>
    </location>
</feature>
<feature type="transmembrane region" description="Helical" evidence="6">
    <location>
        <begin position="416"/>
        <end position="437"/>
    </location>
</feature>
<keyword evidence="8" id="KW-1185">Reference proteome</keyword>
<keyword evidence="5 6" id="KW-0472">Membrane</keyword>
<dbReference type="RefSeq" id="WP_254009707.1">
    <property type="nucleotide sequence ID" value="NZ_JAMZMM010000001.1"/>
</dbReference>
<feature type="transmembrane region" description="Helical" evidence="6">
    <location>
        <begin position="128"/>
        <end position="149"/>
    </location>
</feature>
<feature type="transmembrane region" description="Helical" evidence="6">
    <location>
        <begin position="195"/>
        <end position="213"/>
    </location>
</feature>
<feature type="transmembrane region" description="Helical" evidence="6">
    <location>
        <begin position="279"/>
        <end position="298"/>
    </location>
</feature>
<dbReference type="PANTHER" id="PTHR30250">
    <property type="entry name" value="PST FAMILY PREDICTED COLANIC ACID TRANSPORTER"/>
    <property type="match status" value="1"/>
</dbReference>
<keyword evidence="2" id="KW-1003">Cell membrane</keyword>
<evidence type="ECO:0000313" key="7">
    <source>
        <dbReference type="EMBL" id="MCP2726885.1"/>
    </source>
</evidence>